<accession>A0ABQ5AJW5</accession>
<reference evidence="2" key="1">
    <citation type="journal article" date="2022" name="Int. J. Mol. Sci.">
        <title>Draft Genome of Tanacetum Coccineum: Genomic Comparison of Closely Related Tanacetum-Family Plants.</title>
        <authorList>
            <person name="Yamashiro T."/>
            <person name="Shiraishi A."/>
            <person name="Nakayama K."/>
            <person name="Satake H."/>
        </authorList>
    </citation>
    <scope>NUCLEOTIDE SEQUENCE</scope>
</reference>
<sequence length="188" mass="21117">MSTKVAGSKADIESKQAMSTKASNSKHDMSTASMKTDIKSKQDMPAKVPDIKVYLYFDQLQVDVTGTIVVMIGRMWDVSAVTGRYLSTDFVVSDAKNDTFMLEFDGSTTIRKAIVKVEGFVRYHFQLVDFDSIEPTNNKYLIDVASYATNVGKTTYQKSGPRNLDFYHANHRLLTFYVVIPLTPHNCC</sequence>
<feature type="region of interest" description="Disordered" evidence="1">
    <location>
        <begin position="1"/>
        <end position="36"/>
    </location>
</feature>
<comment type="caution">
    <text evidence="2">The sequence shown here is derived from an EMBL/GenBank/DDBJ whole genome shotgun (WGS) entry which is preliminary data.</text>
</comment>
<evidence type="ECO:0000256" key="1">
    <source>
        <dbReference type="SAM" id="MobiDB-lite"/>
    </source>
</evidence>
<name>A0ABQ5AJW5_9ASTR</name>
<dbReference type="EMBL" id="BQNB010012272">
    <property type="protein sequence ID" value="GJT01458.1"/>
    <property type="molecule type" value="Genomic_DNA"/>
</dbReference>
<evidence type="ECO:0000313" key="3">
    <source>
        <dbReference type="Proteomes" id="UP001151760"/>
    </source>
</evidence>
<keyword evidence="3" id="KW-1185">Reference proteome</keyword>
<dbReference type="Proteomes" id="UP001151760">
    <property type="component" value="Unassembled WGS sequence"/>
</dbReference>
<protein>
    <recommendedName>
        <fullName evidence="4">DUF223 domain-containing protein</fullName>
    </recommendedName>
</protein>
<organism evidence="2 3">
    <name type="scientific">Tanacetum coccineum</name>
    <dbReference type="NCBI Taxonomy" id="301880"/>
    <lineage>
        <taxon>Eukaryota</taxon>
        <taxon>Viridiplantae</taxon>
        <taxon>Streptophyta</taxon>
        <taxon>Embryophyta</taxon>
        <taxon>Tracheophyta</taxon>
        <taxon>Spermatophyta</taxon>
        <taxon>Magnoliopsida</taxon>
        <taxon>eudicotyledons</taxon>
        <taxon>Gunneridae</taxon>
        <taxon>Pentapetalae</taxon>
        <taxon>asterids</taxon>
        <taxon>campanulids</taxon>
        <taxon>Asterales</taxon>
        <taxon>Asteraceae</taxon>
        <taxon>Asteroideae</taxon>
        <taxon>Anthemideae</taxon>
        <taxon>Anthemidinae</taxon>
        <taxon>Tanacetum</taxon>
    </lineage>
</organism>
<evidence type="ECO:0008006" key="4">
    <source>
        <dbReference type="Google" id="ProtNLM"/>
    </source>
</evidence>
<proteinExistence type="predicted"/>
<reference evidence="2" key="2">
    <citation type="submission" date="2022-01" db="EMBL/GenBank/DDBJ databases">
        <authorList>
            <person name="Yamashiro T."/>
            <person name="Shiraishi A."/>
            <person name="Satake H."/>
            <person name="Nakayama K."/>
        </authorList>
    </citation>
    <scope>NUCLEOTIDE SEQUENCE</scope>
</reference>
<gene>
    <name evidence="2" type="ORF">Tco_0822627</name>
</gene>
<evidence type="ECO:0000313" key="2">
    <source>
        <dbReference type="EMBL" id="GJT01458.1"/>
    </source>
</evidence>